<dbReference type="SMART" id="SM00487">
    <property type="entry name" value="DEXDc"/>
    <property type="match status" value="1"/>
</dbReference>
<dbReference type="CDD" id="cd04488">
    <property type="entry name" value="RecG_wedge_OBF"/>
    <property type="match status" value="1"/>
</dbReference>
<organism evidence="18 19">
    <name type="scientific">Pectinatus cerevisiiphilus</name>
    <dbReference type="NCBI Taxonomy" id="86956"/>
    <lineage>
        <taxon>Bacteria</taxon>
        <taxon>Bacillati</taxon>
        <taxon>Bacillota</taxon>
        <taxon>Negativicutes</taxon>
        <taxon>Selenomonadales</taxon>
        <taxon>Selenomonadaceae</taxon>
        <taxon>Pectinatus</taxon>
    </lineage>
</organism>
<evidence type="ECO:0000256" key="2">
    <source>
        <dbReference type="ARBA" id="ARBA00017846"/>
    </source>
</evidence>
<keyword evidence="6 15" id="KW-0347">Helicase</keyword>
<evidence type="ECO:0000259" key="16">
    <source>
        <dbReference type="PROSITE" id="PS51192"/>
    </source>
</evidence>
<dbReference type="GO" id="GO:0006310">
    <property type="term" value="P:DNA recombination"/>
    <property type="evidence" value="ECO:0007669"/>
    <property type="project" value="UniProtKB-UniRule"/>
</dbReference>
<keyword evidence="11" id="KW-0413">Isomerase</keyword>
<comment type="similarity">
    <text evidence="1 15">Belongs to the helicase family. RecG subfamily.</text>
</comment>
<comment type="catalytic activity">
    <reaction evidence="12 15">
        <text>Couples ATP hydrolysis with the unwinding of duplex DNA by translocating in the 3'-5' direction.</text>
        <dbReference type="EC" id="5.6.2.4"/>
    </reaction>
</comment>
<evidence type="ECO:0000256" key="11">
    <source>
        <dbReference type="ARBA" id="ARBA00023235"/>
    </source>
</evidence>
<comment type="caution">
    <text evidence="18">The sequence shown here is derived from an EMBL/GenBank/DDBJ whole genome shotgun (WGS) entry which is preliminary data.</text>
</comment>
<evidence type="ECO:0000259" key="17">
    <source>
        <dbReference type="PROSITE" id="PS51194"/>
    </source>
</evidence>
<dbReference type="RefSeq" id="WP_132548836.1">
    <property type="nucleotide sequence ID" value="NZ_SMAA01000006.1"/>
</dbReference>
<dbReference type="PROSITE" id="PS51192">
    <property type="entry name" value="HELICASE_ATP_BIND_1"/>
    <property type="match status" value="1"/>
</dbReference>
<evidence type="ECO:0000256" key="3">
    <source>
        <dbReference type="ARBA" id="ARBA00022741"/>
    </source>
</evidence>
<evidence type="ECO:0000256" key="1">
    <source>
        <dbReference type="ARBA" id="ARBA00007504"/>
    </source>
</evidence>
<feature type="domain" description="Helicase ATP-binding" evidence="16">
    <location>
        <begin position="276"/>
        <end position="438"/>
    </location>
</feature>
<dbReference type="SUPFAM" id="SSF50249">
    <property type="entry name" value="Nucleic acid-binding proteins"/>
    <property type="match status" value="1"/>
</dbReference>
<name>A0A4R3K9S8_9FIRM</name>
<dbReference type="PANTHER" id="PTHR47964">
    <property type="entry name" value="ATP-DEPENDENT DNA HELICASE HOMOLOG RECG, CHLOROPLASTIC"/>
    <property type="match status" value="1"/>
</dbReference>
<dbReference type="Proteomes" id="UP000295188">
    <property type="component" value="Unassembled WGS sequence"/>
</dbReference>
<accession>A0A4R3K9S8</accession>
<dbReference type="Pfam" id="PF17191">
    <property type="entry name" value="RecG_wedge"/>
    <property type="match status" value="1"/>
</dbReference>
<comment type="function">
    <text evidence="15">Plays a critical role in recombination and DNA repair. Helps process Holliday junction intermediates to mature products by catalyzing branch migration. Has replication fork regression activity, unwinds stalled or blocked replication forks to make a HJ that can be resolved. Has a DNA unwinding activity characteristic of a DNA helicase with 3'-5' polarity.</text>
</comment>
<reference evidence="18 19" key="1">
    <citation type="submission" date="2019-03" db="EMBL/GenBank/DDBJ databases">
        <title>Genomic Encyclopedia of Type Strains, Phase IV (KMG-IV): sequencing the most valuable type-strain genomes for metagenomic binning, comparative biology and taxonomic classification.</title>
        <authorList>
            <person name="Goeker M."/>
        </authorList>
    </citation>
    <scope>NUCLEOTIDE SEQUENCE [LARGE SCALE GENOMIC DNA]</scope>
    <source>
        <strain evidence="18 19">DSM 20467</strain>
    </source>
</reference>
<keyword evidence="8" id="KW-0238">DNA-binding</keyword>
<proteinExistence type="inferred from homology"/>
<dbReference type="SMART" id="SM00490">
    <property type="entry name" value="HELICc"/>
    <property type="match status" value="1"/>
</dbReference>
<dbReference type="EMBL" id="SMAA01000006">
    <property type="protein sequence ID" value="TCS79727.1"/>
    <property type="molecule type" value="Genomic_DNA"/>
</dbReference>
<dbReference type="Pfam" id="PF00271">
    <property type="entry name" value="Helicase_C"/>
    <property type="match status" value="1"/>
</dbReference>
<dbReference type="NCBIfam" id="TIGR00643">
    <property type="entry name" value="recG"/>
    <property type="match status" value="1"/>
</dbReference>
<evidence type="ECO:0000256" key="12">
    <source>
        <dbReference type="ARBA" id="ARBA00034617"/>
    </source>
</evidence>
<dbReference type="InterPro" id="IPR047112">
    <property type="entry name" value="RecG/Mfd"/>
</dbReference>
<dbReference type="AlphaFoldDB" id="A0A4R3K9S8"/>
<evidence type="ECO:0000313" key="19">
    <source>
        <dbReference type="Proteomes" id="UP000295188"/>
    </source>
</evidence>
<keyword evidence="5 15" id="KW-0378">Hydrolase</keyword>
<dbReference type="InterPro" id="IPR011545">
    <property type="entry name" value="DEAD/DEAH_box_helicase_dom"/>
</dbReference>
<dbReference type="InterPro" id="IPR012340">
    <property type="entry name" value="NA-bd_OB-fold"/>
</dbReference>
<dbReference type="GO" id="GO:0006281">
    <property type="term" value="P:DNA repair"/>
    <property type="evidence" value="ECO:0007669"/>
    <property type="project" value="UniProtKB-UniRule"/>
</dbReference>
<evidence type="ECO:0000256" key="8">
    <source>
        <dbReference type="ARBA" id="ARBA00023125"/>
    </source>
</evidence>
<dbReference type="Gene3D" id="2.40.50.140">
    <property type="entry name" value="Nucleic acid-binding proteins"/>
    <property type="match status" value="1"/>
</dbReference>
<evidence type="ECO:0000256" key="5">
    <source>
        <dbReference type="ARBA" id="ARBA00022801"/>
    </source>
</evidence>
<dbReference type="NCBIfam" id="NF008168">
    <property type="entry name" value="PRK10917.2-2"/>
    <property type="match status" value="1"/>
</dbReference>
<evidence type="ECO:0000256" key="13">
    <source>
        <dbReference type="ARBA" id="ARBA00034808"/>
    </source>
</evidence>
<dbReference type="InterPro" id="IPR027417">
    <property type="entry name" value="P-loop_NTPase"/>
</dbReference>
<evidence type="ECO:0000256" key="4">
    <source>
        <dbReference type="ARBA" id="ARBA00022763"/>
    </source>
</evidence>
<evidence type="ECO:0000313" key="18">
    <source>
        <dbReference type="EMBL" id="TCS79727.1"/>
    </source>
</evidence>
<keyword evidence="3 15" id="KW-0547">Nucleotide-binding</keyword>
<dbReference type="PROSITE" id="PS51194">
    <property type="entry name" value="HELICASE_CTER"/>
    <property type="match status" value="1"/>
</dbReference>
<feature type="domain" description="Helicase C-terminal" evidence="17">
    <location>
        <begin position="460"/>
        <end position="617"/>
    </location>
</feature>
<evidence type="ECO:0000256" key="6">
    <source>
        <dbReference type="ARBA" id="ARBA00022806"/>
    </source>
</evidence>
<keyword evidence="19" id="KW-1185">Reference proteome</keyword>
<dbReference type="SUPFAM" id="SSF52540">
    <property type="entry name" value="P-loop containing nucleoside triphosphate hydrolases"/>
    <property type="match status" value="2"/>
</dbReference>
<evidence type="ECO:0000256" key="9">
    <source>
        <dbReference type="ARBA" id="ARBA00023172"/>
    </source>
</evidence>
<dbReference type="InterPro" id="IPR004609">
    <property type="entry name" value="ATP-dep_DNA_helicase_RecG"/>
</dbReference>
<dbReference type="GO" id="GO:0016887">
    <property type="term" value="F:ATP hydrolysis activity"/>
    <property type="evidence" value="ECO:0007669"/>
    <property type="project" value="RHEA"/>
</dbReference>
<keyword evidence="9 15" id="KW-0233">DNA recombination</keyword>
<gene>
    <name evidence="18" type="ORF">EDC37_106144</name>
</gene>
<protein>
    <recommendedName>
        <fullName evidence="2 15">ATP-dependent DNA helicase RecG</fullName>
        <ecNumber evidence="13 15">5.6.2.4</ecNumber>
    </recommendedName>
</protein>
<evidence type="ECO:0000256" key="7">
    <source>
        <dbReference type="ARBA" id="ARBA00022840"/>
    </source>
</evidence>
<evidence type="ECO:0000256" key="10">
    <source>
        <dbReference type="ARBA" id="ARBA00023204"/>
    </source>
</evidence>
<keyword evidence="4 15" id="KW-0227">DNA damage</keyword>
<dbReference type="Gene3D" id="3.40.50.300">
    <property type="entry name" value="P-loop containing nucleotide triphosphate hydrolases"/>
    <property type="match status" value="2"/>
</dbReference>
<dbReference type="CDD" id="cd17992">
    <property type="entry name" value="DEXHc_RecG"/>
    <property type="match status" value="1"/>
</dbReference>
<dbReference type="EC" id="5.6.2.4" evidence="13 15"/>
<dbReference type="GO" id="GO:0005524">
    <property type="term" value="F:ATP binding"/>
    <property type="evidence" value="ECO:0007669"/>
    <property type="project" value="UniProtKB-KW"/>
</dbReference>
<dbReference type="GO" id="GO:0043138">
    <property type="term" value="F:3'-5' DNA helicase activity"/>
    <property type="evidence" value="ECO:0007669"/>
    <property type="project" value="UniProtKB-EC"/>
</dbReference>
<dbReference type="InterPro" id="IPR045562">
    <property type="entry name" value="RecG_dom3_C"/>
</dbReference>
<comment type="catalytic activity">
    <reaction evidence="14 15">
        <text>ATP + H2O = ADP + phosphate + H(+)</text>
        <dbReference type="Rhea" id="RHEA:13065"/>
        <dbReference type="ChEBI" id="CHEBI:15377"/>
        <dbReference type="ChEBI" id="CHEBI:15378"/>
        <dbReference type="ChEBI" id="CHEBI:30616"/>
        <dbReference type="ChEBI" id="CHEBI:43474"/>
        <dbReference type="ChEBI" id="CHEBI:456216"/>
        <dbReference type="EC" id="5.6.2.4"/>
    </reaction>
</comment>
<evidence type="ECO:0000256" key="14">
    <source>
        <dbReference type="ARBA" id="ARBA00048988"/>
    </source>
</evidence>
<dbReference type="GO" id="GO:0003677">
    <property type="term" value="F:DNA binding"/>
    <property type="evidence" value="ECO:0007669"/>
    <property type="project" value="UniProtKB-KW"/>
</dbReference>
<dbReference type="InterPro" id="IPR033454">
    <property type="entry name" value="RecG_wedge"/>
</dbReference>
<dbReference type="InterPro" id="IPR014001">
    <property type="entry name" value="Helicase_ATP-bd"/>
</dbReference>
<dbReference type="InterPro" id="IPR001650">
    <property type="entry name" value="Helicase_C-like"/>
</dbReference>
<evidence type="ECO:0000256" key="15">
    <source>
        <dbReference type="RuleBase" id="RU363016"/>
    </source>
</evidence>
<sequence>MNFRENIQYIKGVGPKKAQALKKIGIGNIYNLLTYYPKRYSDQSEITAINAIEPDATVNIKGSILNVQEKTSHRGMKIITVILHDGTGTTQVIWFNQPFLKRSLKPGMSLFVRGKTGYAYNGYGQLCIKQVISYFLLDDTNNNQCQFLPLYTLPDMIKPKFYRSVLENVLSTLDNIPCALDRSIIAAYHLLSKTDALRKIHFPQTKNDIKESREMLIFEELFMIQCGLIYMRKINSQNKQGIRCLPNSNLVKKIYKALPFKLTDDQEKVWNEICLDMQSTRPMQRLLQGDVGSGKTVIAVMALVKAVENGWQGALMAPTEVLAKQHFDNFNKLLNPFGIKVGLLIGSLSAKEHNEALQYIKNGEWQIIIGTHALIQDKVQFAKLGLVITDEQHRFGVAQRARLETKAEQTPDVLVMTATPIPRTMTLTVYGDLDVSVIHQLPPGRKNIRTFLRTKNAREKVYQFVLAQIKAGRQAYVVCPLIELSENVGAASAEAIFEELRTGIFKDVNCALLHGKLSAKEKGKIMQDFFTNKVNLLISTTVIEVGVNVPNASIMVVEGAERFGLAQLHQLRGRVGRGSYKSYCILLSDSKSSKTKERLSLMEKISDGFVLAEADLRLRGPGQFFGAMQHGLPDLKIADVLNDTDILLAARKEAEKWCVKKKSMREIIETINLQYEDNFFKITDV</sequence>
<dbReference type="OrthoDB" id="9804325at2"/>
<dbReference type="Pfam" id="PF19833">
    <property type="entry name" value="RecG_dom3_C"/>
    <property type="match status" value="1"/>
</dbReference>
<keyword evidence="7 15" id="KW-0067">ATP-binding</keyword>
<keyword evidence="10 15" id="KW-0234">DNA repair</keyword>
<dbReference type="Pfam" id="PF00270">
    <property type="entry name" value="DEAD"/>
    <property type="match status" value="1"/>
</dbReference>
<dbReference type="PANTHER" id="PTHR47964:SF1">
    <property type="entry name" value="ATP-DEPENDENT DNA HELICASE HOMOLOG RECG, CHLOROPLASTIC"/>
    <property type="match status" value="1"/>
</dbReference>
<dbReference type="NCBIfam" id="NF008165">
    <property type="entry name" value="PRK10917.1-3"/>
    <property type="match status" value="1"/>
</dbReference>